<evidence type="ECO:0000256" key="2">
    <source>
        <dbReference type="RuleBase" id="RU362097"/>
    </source>
</evidence>
<dbReference type="OrthoDB" id="9783100at2"/>
<accession>A0A494TK90</accession>
<dbReference type="EMBL" id="CP032829">
    <property type="protein sequence ID" value="AYJ85838.1"/>
    <property type="molecule type" value="Genomic_DNA"/>
</dbReference>
<keyword evidence="2" id="KW-0812">Transmembrane</keyword>
<reference evidence="3 4" key="1">
    <citation type="submission" date="2018-09" db="EMBL/GenBank/DDBJ databases">
        <title>Sphingomonas peninsula sp. nov., isolated from fildes peninsula, Antarctic soil.</title>
        <authorList>
            <person name="Yingchao G."/>
        </authorList>
    </citation>
    <scope>NUCLEOTIDE SEQUENCE [LARGE SCALE GENOMIC DNA]</scope>
    <source>
        <strain evidence="3 4">YZ-8</strain>
    </source>
</reference>
<keyword evidence="2" id="KW-0472">Membrane</keyword>
<keyword evidence="2" id="KW-0732">Signal</keyword>
<dbReference type="GO" id="GO:0015562">
    <property type="term" value="F:efflux transmembrane transporter activity"/>
    <property type="evidence" value="ECO:0007669"/>
    <property type="project" value="InterPro"/>
</dbReference>
<comment type="subcellular location">
    <subcellularLocation>
        <location evidence="2">Cell membrane</location>
        <topology evidence="2">Lipid-anchor</topology>
    </subcellularLocation>
</comment>
<evidence type="ECO:0000313" key="3">
    <source>
        <dbReference type="EMBL" id="AYJ85838.1"/>
    </source>
</evidence>
<dbReference type="SUPFAM" id="SSF56954">
    <property type="entry name" value="Outer membrane efflux proteins (OEP)"/>
    <property type="match status" value="1"/>
</dbReference>
<keyword evidence="2" id="KW-1134">Transmembrane beta strand</keyword>
<dbReference type="PANTHER" id="PTHR30203:SF33">
    <property type="entry name" value="BLR4455 PROTEIN"/>
    <property type="match status" value="1"/>
</dbReference>
<dbReference type="NCBIfam" id="TIGR01845">
    <property type="entry name" value="outer_NodT"/>
    <property type="match status" value="1"/>
</dbReference>
<dbReference type="Proteomes" id="UP000276254">
    <property type="component" value="Chromosome"/>
</dbReference>
<dbReference type="InterPro" id="IPR003423">
    <property type="entry name" value="OMP_efflux"/>
</dbReference>
<dbReference type="AlphaFoldDB" id="A0A494TK90"/>
<feature type="signal peptide" evidence="2">
    <location>
        <begin position="1"/>
        <end position="23"/>
    </location>
</feature>
<comment type="similarity">
    <text evidence="1 2">Belongs to the outer membrane factor (OMF) (TC 1.B.17) family.</text>
</comment>
<dbReference type="GO" id="GO:0005886">
    <property type="term" value="C:plasma membrane"/>
    <property type="evidence" value="ECO:0007669"/>
    <property type="project" value="UniProtKB-SubCell"/>
</dbReference>
<feature type="chain" id="PRO_5019620014" evidence="2">
    <location>
        <begin position="24"/>
        <end position="473"/>
    </location>
</feature>
<dbReference type="PANTHER" id="PTHR30203">
    <property type="entry name" value="OUTER MEMBRANE CATION EFFLUX PROTEIN"/>
    <property type="match status" value="1"/>
</dbReference>
<dbReference type="Pfam" id="PF02321">
    <property type="entry name" value="OEP"/>
    <property type="match status" value="2"/>
</dbReference>
<dbReference type="InterPro" id="IPR010131">
    <property type="entry name" value="MdtP/NodT-like"/>
</dbReference>
<dbReference type="RefSeq" id="WP_121152463.1">
    <property type="nucleotide sequence ID" value="NZ_CP032829.1"/>
</dbReference>
<dbReference type="KEGG" id="spha:D3Y57_07450"/>
<evidence type="ECO:0000313" key="4">
    <source>
        <dbReference type="Proteomes" id="UP000276254"/>
    </source>
</evidence>
<name>A0A494TK90_SPHPE</name>
<dbReference type="PROSITE" id="PS51257">
    <property type="entry name" value="PROKAR_LIPOPROTEIN"/>
    <property type="match status" value="1"/>
</dbReference>
<dbReference type="Gene3D" id="1.20.1600.10">
    <property type="entry name" value="Outer membrane efflux proteins (OEP)"/>
    <property type="match status" value="1"/>
</dbReference>
<evidence type="ECO:0000256" key="1">
    <source>
        <dbReference type="ARBA" id="ARBA00007613"/>
    </source>
</evidence>
<sequence>MRKSLWLPLPLVAVVSACSMAPAYYVPTTPAAVNFKEEKGWAVATPLDREPRGDWWKSFNDPLLNDLEARSEAASPTVAAAVARYDQAVALADRAGAERLPEVSIGPSIARERVSAGRPLSSGSSVTYTDRTLAGSFDWEIDLWGRLRGAARAGRADAAASEADLASVRLSLHAGIADTYFRLRGLDAQADLLLQTSKAYARAFELTDIRHSGGIASGLDTSRAQSQLSDARAQLATIALDRANAEHQLAVLVGETPSTFSVPAAIPDIEPMPIAAGIPSELLQRRPDIAAAERRVAAANERIGVARAAQFPSLTLGLSGGYQSTGGSLISAANSFWALGPLALLAPVFDGGRRKADIRQSRAVFEETAADYRSTVLGAFREVEDGLAAAHHLADAEREQDEAARASARTTELALIRYRDGASDYLEVVVAQTASLLAQRTVLTLRTQRLQTSVALIRALGGEPHGQYSANLK</sequence>
<protein>
    <submittedName>
        <fullName evidence="3">Efflux transporter outer membrane subunit</fullName>
    </submittedName>
</protein>
<keyword evidence="2" id="KW-0564">Palmitate</keyword>
<dbReference type="Gene3D" id="2.20.200.10">
    <property type="entry name" value="Outer membrane efflux proteins (OEP)"/>
    <property type="match status" value="1"/>
</dbReference>
<proteinExistence type="inferred from homology"/>
<keyword evidence="4" id="KW-1185">Reference proteome</keyword>
<gene>
    <name evidence="3" type="ORF">D3Y57_07450</name>
</gene>
<keyword evidence="2" id="KW-0449">Lipoprotein</keyword>
<organism evidence="3 4">
    <name type="scientific">Sphingomonas paeninsulae</name>
    <dbReference type="NCBI Taxonomy" id="2319844"/>
    <lineage>
        <taxon>Bacteria</taxon>
        <taxon>Pseudomonadati</taxon>
        <taxon>Pseudomonadota</taxon>
        <taxon>Alphaproteobacteria</taxon>
        <taxon>Sphingomonadales</taxon>
        <taxon>Sphingomonadaceae</taxon>
        <taxon>Sphingomonas</taxon>
    </lineage>
</organism>